<evidence type="ECO:0000256" key="1">
    <source>
        <dbReference type="ARBA" id="ARBA00010228"/>
    </source>
</evidence>
<dbReference type="InterPro" id="IPR038579">
    <property type="entry name" value="Ribosomal_eS21_sf"/>
</dbReference>
<evidence type="ECO:0000256" key="2">
    <source>
        <dbReference type="ARBA" id="ARBA00022980"/>
    </source>
</evidence>
<comment type="similarity">
    <text evidence="1 4">Belongs to the eukaryotic ribosomal protein eS21 family.</text>
</comment>
<accession>A0AA86RFZ5</accession>
<evidence type="ECO:0000256" key="4">
    <source>
        <dbReference type="PIRNR" id="PIRNR002148"/>
    </source>
</evidence>
<dbReference type="EMBL" id="CAXDID020000499">
    <property type="protein sequence ID" value="CAL6097569.1"/>
    <property type="molecule type" value="Genomic_DNA"/>
</dbReference>
<evidence type="ECO:0000313" key="8">
    <source>
        <dbReference type="EMBL" id="CAL6044169.1"/>
    </source>
</evidence>
<dbReference type="FunFam" id="3.30.1230.20:FF:000001">
    <property type="entry name" value="40S ribosomal protein S21"/>
    <property type="match status" value="1"/>
</dbReference>
<evidence type="ECO:0000313" key="5">
    <source>
        <dbReference type="EMBL" id="CAI9923841.1"/>
    </source>
</evidence>
<organism evidence="7">
    <name type="scientific">Hexamita inflata</name>
    <dbReference type="NCBI Taxonomy" id="28002"/>
    <lineage>
        <taxon>Eukaryota</taxon>
        <taxon>Metamonada</taxon>
        <taxon>Diplomonadida</taxon>
        <taxon>Hexamitidae</taxon>
        <taxon>Hexamitinae</taxon>
        <taxon>Hexamita</taxon>
    </lineage>
</organism>
<sequence length="88" mass="9713">MSETIGLHNAEGQCVDLYIPRKCSATNRLIGPQDHASIQIKIAELNENGVYDGKHATFAFCGALRHQGQIDAQLTALAQKMNLMKQFK</sequence>
<keyword evidence="11" id="KW-1185">Reference proteome</keyword>
<gene>
    <name evidence="5" type="ORF">HINF_LOCUS11486</name>
    <name evidence="6" type="ORF">HINF_LOCUS22925</name>
    <name evidence="8" type="ORF">HINF_LOCUS40430</name>
    <name evidence="7" type="ORF">HINF_LOCUS59199</name>
    <name evidence="9" type="ORF">HINF_LOCUS67767</name>
    <name evidence="10" type="ORF">HINF_LOCUS69119</name>
</gene>
<reference evidence="8 11" key="2">
    <citation type="submission" date="2024-07" db="EMBL/GenBank/DDBJ databases">
        <authorList>
            <person name="Akdeniz Z."/>
        </authorList>
    </citation>
    <scope>NUCLEOTIDE SEQUENCE [LARGE SCALE GENOMIC DNA]</scope>
</reference>
<dbReference type="PIRSF" id="PIRSF002148">
    <property type="entry name" value="Ribosomal_S21e"/>
    <property type="match status" value="1"/>
</dbReference>
<dbReference type="Pfam" id="PF01249">
    <property type="entry name" value="Ribosomal_S21e"/>
    <property type="match status" value="1"/>
</dbReference>
<evidence type="ECO:0000256" key="3">
    <source>
        <dbReference type="ARBA" id="ARBA00023274"/>
    </source>
</evidence>
<dbReference type="GO" id="GO:0006412">
    <property type="term" value="P:translation"/>
    <property type="evidence" value="ECO:0007669"/>
    <property type="project" value="InterPro"/>
</dbReference>
<dbReference type="GO" id="GO:0003735">
    <property type="term" value="F:structural constituent of ribosome"/>
    <property type="evidence" value="ECO:0007669"/>
    <property type="project" value="InterPro"/>
</dbReference>
<keyword evidence="3 4" id="KW-0687">Ribonucleoprotein</keyword>
<dbReference type="GO" id="GO:1990904">
    <property type="term" value="C:ribonucleoprotein complex"/>
    <property type="evidence" value="ECO:0007669"/>
    <property type="project" value="UniProtKB-KW"/>
</dbReference>
<name>A0AA86RFZ5_9EUKA</name>
<dbReference type="PANTHER" id="PTHR10442">
    <property type="entry name" value="40S RIBOSOMAL PROTEIN S21"/>
    <property type="match status" value="1"/>
</dbReference>
<keyword evidence="2 4" id="KW-0689">Ribosomal protein</keyword>
<dbReference type="Proteomes" id="UP001642409">
    <property type="component" value="Unassembled WGS sequence"/>
</dbReference>
<evidence type="ECO:0000313" key="7">
    <source>
        <dbReference type="EMBL" id="CAI9971554.1"/>
    </source>
</evidence>
<comment type="caution">
    <text evidence="7">The sequence shown here is derived from an EMBL/GenBank/DDBJ whole genome shotgun (WGS) entry which is preliminary data.</text>
</comment>
<dbReference type="PROSITE" id="PS00996">
    <property type="entry name" value="RIBOSOMAL_S21E"/>
    <property type="match status" value="1"/>
</dbReference>
<evidence type="ECO:0000313" key="11">
    <source>
        <dbReference type="Proteomes" id="UP001642409"/>
    </source>
</evidence>
<protein>
    <recommendedName>
        <fullName evidence="4">40S ribosomal protein S21</fullName>
    </recommendedName>
</protein>
<dbReference type="EMBL" id="CAXDID020000472">
    <property type="protein sequence ID" value="CAL6095058.1"/>
    <property type="molecule type" value="Genomic_DNA"/>
</dbReference>
<dbReference type="Gene3D" id="3.30.1230.20">
    <property type="match status" value="1"/>
</dbReference>
<evidence type="ECO:0000313" key="9">
    <source>
        <dbReference type="EMBL" id="CAL6095058.1"/>
    </source>
</evidence>
<dbReference type="EMBL" id="CATOUU010001093">
    <property type="protein sequence ID" value="CAI9971554.1"/>
    <property type="molecule type" value="Genomic_DNA"/>
</dbReference>
<proteinExistence type="inferred from homology"/>
<evidence type="ECO:0000313" key="10">
    <source>
        <dbReference type="EMBL" id="CAL6097569.1"/>
    </source>
</evidence>
<dbReference type="GO" id="GO:0022626">
    <property type="term" value="C:cytosolic ribosome"/>
    <property type="evidence" value="ECO:0007669"/>
    <property type="project" value="UniProtKB-ARBA"/>
</dbReference>
<dbReference type="EMBL" id="CAXDID020000159">
    <property type="protein sequence ID" value="CAL6044169.1"/>
    <property type="molecule type" value="Genomic_DNA"/>
</dbReference>
<dbReference type="EMBL" id="CATOUU010000600">
    <property type="protein sequence ID" value="CAI9935280.1"/>
    <property type="molecule type" value="Genomic_DNA"/>
</dbReference>
<evidence type="ECO:0000313" key="6">
    <source>
        <dbReference type="EMBL" id="CAI9935280.1"/>
    </source>
</evidence>
<dbReference type="AlphaFoldDB" id="A0AA86RFZ5"/>
<reference evidence="7" key="1">
    <citation type="submission" date="2023-06" db="EMBL/GenBank/DDBJ databases">
        <authorList>
            <person name="Kurt Z."/>
        </authorList>
    </citation>
    <scope>NUCLEOTIDE SEQUENCE</scope>
</reference>
<dbReference type="InterPro" id="IPR001931">
    <property type="entry name" value="Ribosomal_eS21"/>
</dbReference>
<dbReference type="EMBL" id="CATOUU010000295">
    <property type="protein sequence ID" value="CAI9923841.1"/>
    <property type="molecule type" value="Genomic_DNA"/>
</dbReference>
<dbReference type="InterPro" id="IPR018279">
    <property type="entry name" value="Ribosomal_eS21_CS"/>
</dbReference>